<protein>
    <submittedName>
        <fullName evidence="3 4">Uncharacterized protein</fullName>
    </submittedName>
</protein>
<dbReference type="InParanoid" id="A0A0R0JKI7"/>
<dbReference type="Proteomes" id="UP000008827">
    <property type="component" value="Chromosome 6"/>
</dbReference>
<dbReference type="OMA" id="THAPDNE"/>
<evidence type="ECO:0000313" key="3">
    <source>
        <dbReference type="EMBL" id="KRH55116.1"/>
    </source>
</evidence>
<dbReference type="EMBL" id="CM000839">
    <property type="protein sequence ID" value="KRH55116.1"/>
    <property type="molecule type" value="Genomic_DNA"/>
</dbReference>
<evidence type="ECO:0000313" key="4">
    <source>
        <dbReference type="EnsemblPlants" id="KRH55116"/>
    </source>
</evidence>
<gene>
    <name evidence="3" type="ORF">GLYMA_06G231400</name>
</gene>
<reference evidence="4" key="2">
    <citation type="submission" date="2018-02" db="UniProtKB">
        <authorList>
            <consortium name="EnsemblPlants"/>
        </authorList>
    </citation>
    <scope>IDENTIFICATION</scope>
    <source>
        <strain evidence="4">Williams 82</strain>
    </source>
</reference>
<keyword evidence="1" id="KW-0175">Coiled coil</keyword>
<feature type="compositionally biased region" description="Basic and acidic residues" evidence="2">
    <location>
        <begin position="9"/>
        <end position="25"/>
    </location>
</feature>
<evidence type="ECO:0000256" key="1">
    <source>
        <dbReference type="SAM" id="Coils"/>
    </source>
</evidence>
<feature type="region of interest" description="Disordered" evidence="2">
    <location>
        <begin position="1"/>
        <end position="25"/>
    </location>
</feature>
<feature type="coiled-coil region" evidence="1">
    <location>
        <begin position="102"/>
        <end position="133"/>
    </location>
</feature>
<reference evidence="3" key="3">
    <citation type="submission" date="2018-07" db="EMBL/GenBank/DDBJ databases">
        <title>WGS assembly of Glycine max.</title>
        <authorList>
            <person name="Schmutz J."/>
            <person name="Cannon S."/>
            <person name="Schlueter J."/>
            <person name="Ma J."/>
            <person name="Mitros T."/>
            <person name="Nelson W."/>
            <person name="Hyten D."/>
            <person name="Song Q."/>
            <person name="Thelen J."/>
            <person name="Cheng J."/>
            <person name="Xu D."/>
            <person name="Hellsten U."/>
            <person name="May G."/>
            <person name="Yu Y."/>
            <person name="Sakurai T."/>
            <person name="Umezawa T."/>
            <person name="Bhattacharyya M."/>
            <person name="Sandhu D."/>
            <person name="Valliyodan B."/>
            <person name="Lindquist E."/>
            <person name="Peto M."/>
            <person name="Grant D."/>
            <person name="Shu S."/>
            <person name="Goodstein D."/>
            <person name="Barry K."/>
            <person name="Futrell-Griggs M."/>
            <person name="Abernathy B."/>
            <person name="Du J."/>
            <person name="Tian Z."/>
            <person name="Zhu L."/>
            <person name="Gill N."/>
            <person name="Joshi T."/>
            <person name="Libault M."/>
            <person name="Sethuraman A."/>
            <person name="Zhang X."/>
            <person name="Shinozaki K."/>
            <person name="Nguyen H."/>
            <person name="Wing R."/>
            <person name="Cregan P."/>
            <person name="Specht J."/>
            <person name="Grimwood J."/>
            <person name="Rokhsar D."/>
            <person name="Stacey G."/>
            <person name="Shoemaker R."/>
            <person name="Jackson S."/>
        </authorList>
    </citation>
    <scope>NUCLEOTIDE SEQUENCE</scope>
    <source>
        <tissue evidence="3">Callus</tissue>
    </source>
</reference>
<accession>A0A0R0JKI7</accession>
<evidence type="ECO:0000313" key="5">
    <source>
        <dbReference type="Proteomes" id="UP000008827"/>
    </source>
</evidence>
<dbReference type="EnsemblPlants" id="KRH55116">
    <property type="protein sequence ID" value="KRH55116"/>
    <property type="gene ID" value="GLYMA_06G231400"/>
</dbReference>
<evidence type="ECO:0000256" key="2">
    <source>
        <dbReference type="SAM" id="MobiDB-lite"/>
    </source>
</evidence>
<sequence>MVIFNHGVATEDKGEERASKKDKDLPTQAEMIIETPQSMNGKKPVDVETNDAIIKLQDLVENSGQSPFEAFMTMFGKEKSGRVCCLGRTKTPTLLKRNIEIKKRHANEVKELNDKIQEIKGKSRKEMAAAEEKRSQEMAAMDQKFQILLKTVLNQNDSKFNVAALISTPANANSGLHSSTSTHAPINED</sequence>
<dbReference type="AlphaFoldDB" id="A0A0R0JKI7"/>
<organism evidence="3">
    <name type="scientific">Glycine max</name>
    <name type="common">Soybean</name>
    <name type="synonym">Glycine hispida</name>
    <dbReference type="NCBI Taxonomy" id="3847"/>
    <lineage>
        <taxon>Eukaryota</taxon>
        <taxon>Viridiplantae</taxon>
        <taxon>Streptophyta</taxon>
        <taxon>Embryophyta</taxon>
        <taxon>Tracheophyta</taxon>
        <taxon>Spermatophyta</taxon>
        <taxon>Magnoliopsida</taxon>
        <taxon>eudicotyledons</taxon>
        <taxon>Gunneridae</taxon>
        <taxon>Pentapetalae</taxon>
        <taxon>rosids</taxon>
        <taxon>fabids</taxon>
        <taxon>Fabales</taxon>
        <taxon>Fabaceae</taxon>
        <taxon>Papilionoideae</taxon>
        <taxon>50 kb inversion clade</taxon>
        <taxon>NPAAA clade</taxon>
        <taxon>indigoferoid/millettioid clade</taxon>
        <taxon>Phaseoleae</taxon>
        <taxon>Glycine</taxon>
        <taxon>Glycine subgen. Soja</taxon>
    </lineage>
</organism>
<keyword evidence="5" id="KW-1185">Reference proteome</keyword>
<dbReference type="Gramene" id="KRH55116">
    <property type="protein sequence ID" value="KRH55116"/>
    <property type="gene ID" value="GLYMA_06G231400"/>
</dbReference>
<reference evidence="3 4" key="1">
    <citation type="journal article" date="2010" name="Nature">
        <title>Genome sequence of the palaeopolyploid soybean.</title>
        <authorList>
            <person name="Schmutz J."/>
            <person name="Cannon S.B."/>
            <person name="Schlueter J."/>
            <person name="Ma J."/>
            <person name="Mitros T."/>
            <person name="Nelson W."/>
            <person name="Hyten D.L."/>
            <person name="Song Q."/>
            <person name="Thelen J.J."/>
            <person name="Cheng J."/>
            <person name="Xu D."/>
            <person name="Hellsten U."/>
            <person name="May G.D."/>
            <person name="Yu Y."/>
            <person name="Sakurai T."/>
            <person name="Umezawa T."/>
            <person name="Bhattacharyya M.K."/>
            <person name="Sandhu D."/>
            <person name="Valliyodan B."/>
            <person name="Lindquist E."/>
            <person name="Peto M."/>
            <person name="Grant D."/>
            <person name="Shu S."/>
            <person name="Goodstein D."/>
            <person name="Barry K."/>
            <person name="Futrell-Griggs M."/>
            <person name="Abernathy B."/>
            <person name="Du J."/>
            <person name="Tian Z."/>
            <person name="Zhu L."/>
            <person name="Gill N."/>
            <person name="Joshi T."/>
            <person name="Libault M."/>
            <person name="Sethuraman A."/>
            <person name="Zhang X.-C."/>
            <person name="Shinozaki K."/>
            <person name="Nguyen H.T."/>
            <person name="Wing R.A."/>
            <person name="Cregan P."/>
            <person name="Specht J."/>
            <person name="Grimwood J."/>
            <person name="Rokhsar D."/>
            <person name="Stacey G."/>
            <person name="Shoemaker R.C."/>
            <person name="Jackson S.A."/>
        </authorList>
    </citation>
    <scope>NUCLEOTIDE SEQUENCE</scope>
    <source>
        <strain evidence="4">cv. Williams 82</strain>
        <tissue evidence="3">Callus</tissue>
    </source>
</reference>
<dbReference type="SMR" id="A0A0R0JKI7"/>
<name>A0A0R0JKI7_SOYBN</name>
<proteinExistence type="predicted"/>